<gene>
    <name evidence="2" type="ORF">SERLADRAFT_432552</name>
</gene>
<reference evidence="2" key="1">
    <citation type="submission" date="2011-04" db="EMBL/GenBank/DDBJ databases">
        <title>Evolution of plant cell wall degrading machinery underlies the functional diversity of forest fungi.</title>
        <authorList>
            <consortium name="US DOE Joint Genome Institute (JGI-PGF)"/>
            <person name="Eastwood D.C."/>
            <person name="Floudas D."/>
            <person name="Binder M."/>
            <person name="Majcherczyk A."/>
            <person name="Schneider P."/>
            <person name="Aerts A."/>
            <person name="Asiegbu F.O."/>
            <person name="Baker S.E."/>
            <person name="Barry K."/>
            <person name="Bendiksby M."/>
            <person name="Blumentritt M."/>
            <person name="Coutinho P.M."/>
            <person name="Cullen D."/>
            <person name="Cullen D."/>
            <person name="Gathman A."/>
            <person name="Goodell B."/>
            <person name="Henrissat B."/>
            <person name="Ihrmark K."/>
            <person name="Kauserud H."/>
            <person name="Kohler A."/>
            <person name="LaButti K."/>
            <person name="Lapidus A."/>
            <person name="Lavin J.L."/>
            <person name="Lee Y.-H."/>
            <person name="Lindquist E."/>
            <person name="Lilly W."/>
            <person name="Lucas S."/>
            <person name="Morin E."/>
            <person name="Murat C."/>
            <person name="Oguiza J.A."/>
            <person name="Park J."/>
            <person name="Pisabarro A.G."/>
            <person name="Riley R."/>
            <person name="Rosling A."/>
            <person name="Salamov A."/>
            <person name="Schmidt O."/>
            <person name="Schmutz J."/>
            <person name="Skrede I."/>
            <person name="Stenlid J."/>
            <person name="Wiebenga A."/>
            <person name="Xie X."/>
            <person name="Kues U."/>
            <person name="Hibbett D.S."/>
            <person name="Hoffmeister D."/>
            <person name="Hogberg N."/>
            <person name="Martin F."/>
            <person name="Grigoriev I.V."/>
            <person name="Watkinson S.C."/>
        </authorList>
    </citation>
    <scope>NUCLEOTIDE SEQUENCE</scope>
    <source>
        <strain evidence="2">S7.9</strain>
    </source>
</reference>
<evidence type="ECO:0000313" key="2">
    <source>
        <dbReference type="EMBL" id="EGO30891.1"/>
    </source>
</evidence>
<accession>F8NFQ1</accession>
<dbReference type="OrthoDB" id="3066483at2759"/>
<dbReference type="EMBL" id="GL945428">
    <property type="protein sequence ID" value="EGO30891.1"/>
    <property type="molecule type" value="Genomic_DNA"/>
</dbReference>
<feature type="compositionally biased region" description="Polar residues" evidence="1">
    <location>
        <begin position="139"/>
        <end position="169"/>
    </location>
</feature>
<dbReference type="GeneID" id="18814032"/>
<feature type="region of interest" description="Disordered" evidence="1">
    <location>
        <begin position="135"/>
        <end position="172"/>
    </location>
</feature>
<proteinExistence type="predicted"/>
<dbReference type="AlphaFoldDB" id="F8NFQ1"/>
<dbReference type="Proteomes" id="UP000008064">
    <property type="component" value="Unassembled WGS sequence"/>
</dbReference>
<dbReference type="KEGG" id="sla:SERLADRAFT_432552"/>
<dbReference type="HOGENOM" id="CLU_1504327_0_0_1"/>
<name>F8NFQ1_SERL9</name>
<organism>
    <name type="scientific">Serpula lacrymans var. lacrymans (strain S7.9)</name>
    <name type="common">Dry rot fungus</name>
    <dbReference type="NCBI Taxonomy" id="578457"/>
    <lineage>
        <taxon>Eukaryota</taxon>
        <taxon>Fungi</taxon>
        <taxon>Dikarya</taxon>
        <taxon>Basidiomycota</taxon>
        <taxon>Agaricomycotina</taxon>
        <taxon>Agaricomycetes</taxon>
        <taxon>Agaricomycetidae</taxon>
        <taxon>Boletales</taxon>
        <taxon>Coniophorineae</taxon>
        <taxon>Serpulaceae</taxon>
        <taxon>Serpula</taxon>
    </lineage>
</organism>
<evidence type="ECO:0000256" key="1">
    <source>
        <dbReference type="SAM" id="MobiDB-lite"/>
    </source>
</evidence>
<protein>
    <submittedName>
        <fullName evidence="2">Uncharacterized protein</fullName>
    </submittedName>
</protein>
<dbReference type="RefSeq" id="XP_007312775.1">
    <property type="nucleotide sequence ID" value="XM_007312713.1"/>
</dbReference>
<sequence length="179" mass="19813">MVMQYIRDGLCGKDKNGKIILPDGKWIPRTLPGKIMKEQIDNWHILNPGQKHNANPHIATHLFEIKDAAVIQFELHPEVLESISKVEEIKDDEEDGNKLKQLHAIEAHAAEICKHMEKKKKTVCFDGAEFPKQLDITKPQASTPVSAALNPTTTSPSDTTAKSSSTPPSGKTLLLYSAI</sequence>